<dbReference type="STRING" id="39482.ERS852491_00308"/>
<dbReference type="RefSeq" id="WP_055150276.1">
    <property type="nucleotide sequence ID" value="NZ_CYZU01000002.1"/>
</dbReference>
<evidence type="ECO:0000313" key="3">
    <source>
        <dbReference type="Proteomes" id="UP000095544"/>
    </source>
</evidence>
<dbReference type="EMBL" id="CYZU01000002">
    <property type="protein sequence ID" value="CUN71319.1"/>
    <property type="molecule type" value="Genomic_DNA"/>
</dbReference>
<sequence>MNSKNIKKHLKARVRAWTDSIDNEEVKKAISENVIVTGGALVSLLTGEPVNDYDIYFRNQAACITVAGYYVSKWNKSHPDKPVTLKVEEETGKVSCFISSKGIADENEEKKSDISYNFDTMPEEDDAVGAEREPEEQKEPANEDSKEKYRPRFITSNAITLSDKIQIVTRFYGEVEDIHRNYDFAHCTCAWSSWDNELFLPQKALECIINKELYYIGSLYPLCSIIRTRKYLERGYHINAGQYVKMAMQLNALDLTDVKVLEDQLTGVDTTCFQMMIDELKKHQEATGNDKVDTTYAMELINKLF</sequence>
<accession>A0A173Z6L9</accession>
<proteinExistence type="predicted"/>
<evidence type="ECO:0000313" key="2">
    <source>
        <dbReference type="EMBL" id="CUN71319.1"/>
    </source>
</evidence>
<dbReference type="Proteomes" id="UP000095544">
    <property type="component" value="Unassembled WGS sequence"/>
</dbReference>
<dbReference type="OrthoDB" id="2027605at2"/>
<organism evidence="2 3">
    <name type="scientific">Faecalicatena contorta</name>
    <dbReference type="NCBI Taxonomy" id="39482"/>
    <lineage>
        <taxon>Bacteria</taxon>
        <taxon>Bacillati</taxon>
        <taxon>Bacillota</taxon>
        <taxon>Clostridia</taxon>
        <taxon>Lachnospirales</taxon>
        <taxon>Lachnospiraceae</taxon>
        <taxon>Faecalicatena</taxon>
    </lineage>
</organism>
<reference evidence="2 3" key="1">
    <citation type="submission" date="2015-09" db="EMBL/GenBank/DDBJ databases">
        <authorList>
            <consortium name="Pathogen Informatics"/>
        </authorList>
    </citation>
    <scope>NUCLEOTIDE SEQUENCE [LARGE SCALE GENOMIC DNA]</scope>
    <source>
        <strain evidence="2 3">2789STDY5834876</strain>
    </source>
</reference>
<evidence type="ECO:0000256" key="1">
    <source>
        <dbReference type="SAM" id="MobiDB-lite"/>
    </source>
</evidence>
<protein>
    <submittedName>
        <fullName evidence="2">Uncharacterized protein</fullName>
    </submittedName>
</protein>
<feature type="region of interest" description="Disordered" evidence="1">
    <location>
        <begin position="125"/>
        <end position="147"/>
    </location>
</feature>
<dbReference type="Pfam" id="PF26128">
    <property type="entry name" value="Gad2"/>
    <property type="match status" value="1"/>
</dbReference>
<dbReference type="AlphaFoldDB" id="A0A173Z6L9"/>
<name>A0A173Z6L9_9FIRM</name>
<gene>
    <name evidence="2" type="ORF">ERS852491_00308</name>
</gene>
<feature type="compositionally biased region" description="Basic and acidic residues" evidence="1">
    <location>
        <begin position="129"/>
        <end position="147"/>
    </location>
</feature>